<proteinExistence type="inferred from homology"/>
<name>A0ABR9XR10_9CHLB</name>
<dbReference type="Pfam" id="PF21350">
    <property type="entry name" value="Cas6_I-A"/>
    <property type="match status" value="1"/>
</dbReference>
<evidence type="ECO:0000313" key="7">
    <source>
        <dbReference type="Proteomes" id="UP000619838"/>
    </source>
</evidence>
<dbReference type="InterPro" id="IPR045747">
    <property type="entry name" value="CRISPR-assoc_prot_Cas6_N_sf"/>
</dbReference>
<evidence type="ECO:0000256" key="4">
    <source>
        <dbReference type="PIRNR" id="PIRNR005054"/>
    </source>
</evidence>
<dbReference type="Proteomes" id="UP000619838">
    <property type="component" value="Unassembled WGS sequence"/>
</dbReference>
<evidence type="ECO:0000313" key="6">
    <source>
        <dbReference type="EMBL" id="MBF0636250.1"/>
    </source>
</evidence>
<dbReference type="InterPro" id="IPR049435">
    <property type="entry name" value="Cas_Cas6_C"/>
</dbReference>
<dbReference type="PANTHER" id="PTHR36984:SF1">
    <property type="entry name" value="CRISPR-ASSOCIATED ENDORIBONUCLEASE CAS6 1"/>
    <property type="match status" value="1"/>
</dbReference>
<dbReference type="PIRSF" id="PIRSF005054">
    <property type="entry name" value="PF1131"/>
    <property type="match status" value="1"/>
</dbReference>
<comment type="similarity">
    <text evidence="1 4">Belongs to the CRISPR-associated protein Cas6/Cse3/CasE family.</text>
</comment>
<evidence type="ECO:0000256" key="1">
    <source>
        <dbReference type="ARBA" id="ARBA00005937"/>
    </source>
</evidence>
<organism evidence="6 7">
    <name type="scientific">Prosthecochloris ethylica</name>
    <dbReference type="NCBI Taxonomy" id="2743976"/>
    <lineage>
        <taxon>Bacteria</taxon>
        <taxon>Pseudomonadati</taxon>
        <taxon>Chlorobiota</taxon>
        <taxon>Chlorobiia</taxon>
        <taxon>Chlorobiales</taxon>
        <taxon>Chlorobiaceae</taxon>
        <taxon>Prosthecochloris</taxon>
    </lineage>
</organism>
<reference evidence="6 7" key="1">
    <citation type="journal article" date="2020" name="Microorganisms">
        <title>Simultaneous Genome Sequencing of Prosthecochloris ethylica and Desulfuromonas acetoxidans within a Syntrophic Mixture Reveals Unique Pili and Protein Interactions.</title>
        <authorList>
            <person name="Kyndt J.A."/>
            <person name="Van Beeumen J.J."/>
            <person name="Meyer T.E."/>
        </authorList>
    </citation>
    <scope>NUCLEOTIDE SEQUENCE [LARGE SCALE GENOMIC DNA]</scope>
    <source>
        <strain evidence="6 7">N3</strain>
    </source>
</reference>
<dbReference type="RefSeq" id="WP_175186732.1">
    <property type="nucleotide sequence ID" value="NZ_JABVZQ010000001.1"/>
</dbReference>
<dbReference type="Gene3D" id="3.30.70.1900">
    <property type="match status" value="1"/>
</dbReference>
<evidence type="ECO:0000256" key="2">
    <source>
        <dbReference type="ARBA" id="ARBA00022884"/>
    </source>
</evidence>
<dbReference type="CDD" id="cd21140">
    <property type="entry name" value="Cas6_I-like"/>
    <property type="match status" value="1"/>
</dbReference>
<dbReference type="Gene3D" id="3.30.70.1890">
    <property type="match status" value="1"/>
</dbReference>
<evidence type="ECO:0000259" key="5">
    <source>
        <dbReference type="Pfam" id="PF01881"/>
    </source>
</evidence>
<gene>
    <name evidence="6" type="primary">cas6</name>
    <name evidence="6" type="ORF">INT08_03520</name>
</gene>
<accession>A0ABR9XR10</accession>
<dbReference type="EMBL" id="JADGII010000004">
    <property type="protein sequence ID" value="MBF0636250.1"/>
    <property type="molecule type" value="Genomic_DNA"/>
</dbReference>
<dbReference type="PANTHER" id="PTHR36984">
    <property type="entry name" value="CRISPR-ASSOCIATED ENDORIBONUCLEASE CAS6 1"/>
    <property type="match status" value="1"/>
</dbReference>
<comment type="function">
    <text evidence="4">CRISPR (clustered regularly interspaced short palindromic repeat), is an adaptive immune system that provides protection against mobile genetic elements (viruses, transposable elements and conjugative plasmids). CRISPR clusters contain sequences complementary to antecedent mobile elements and target invading nucleic acids. CRISPR clusters are transcribed and processed into CRISPR RNA (crRNA).</text>
</comment>
<feature type="domain" description="CRISPR associated protein Cas6 C-terminal" evidence="5">
    <location>
        <begin position="130"/>
        <end position="260"/>
    </location>
</feature>
<dbReference type="Pfam" id="PF01881">
    <property type="entry name" value="Cas_Cas6_C"/>
    <property type="match status" value="1"/>
</dbReference>
<comment type="caution">
    <text evidence="6">The sequence shown here is derived from an EMBL/GenBank/DDBJ whole genome shotgun (WGS) entry which is preliminary data.</text>
</comment>
<keyword evidence="2" id="KW-0694">RNA-binding</keyword>
<dbReference type="NCBIfam" id="TIGR01877">
    <property type="entry name" value="cas_cas6"/>
    <property type="match status" value="1"/>
</dbReference>
<keyword evidence="3" id="KW-0051">Antiviral defense</keyword>
<dbReference type="InterPro" id="IPR010156">
    <property type="entry name" value="CRISPR-assoc_prot_Cas6"/>
</dbReference>
<keyword evidence="7" id="KW-1185">Reference proteome</keyword>
<evidence type="ECO:0000256" key="3">
    <source>
        <dbReference type="ARBA" id="ARBA00023118"/>
    </source>
</evidence>
<protein>
    <recommendedName>
        <fullName evidence="4">CRISPR-associated endoribonuclease</fullName>
    </recommendedName>
</protein>
<sequence length="266" mass="30464">MRITLQLSHRNRHLTLPVNVNHLVSSLVYNIVANSSSEYAERLHEQGYRLDTRMFKLFTFSQLIPVGYRRWKMNGNGTMTTDARRVSLLISSGKTEFIEHLVVGLLHQPLVMIGNQRFRVEAVKKLDPPVLDEVMQFVMLSPLVCTMKYPGEKYPRFLFPGDANYERIMWDNLVGKYEALYGRSFERESVSCSFEVSPEYRERRHGRITKLVTLKEGSDSETSVRGAYAPVRVQLPEELMRVGYDCGFGGLTAQGFGMVKPSRISS</sequence>